<comment type="caution">
    <text evidence="2">The sequence shown here is derived from an EMBL/GenBank/DDBJ whole genome shotgun (WGS) entry which is preliminary data.</text>
</comment>
<dbReference type="EMBL" id="SSOC01000001">
    <property type="protein sequence ID" value="THF67520.1"/>
    <property type="molecule type" value="Genomic_DNA"/>
</dbReference>
<keyword evidence="1" id="KW-0812">Transmembrane</keyword>
<dbReference type="RefSeq" id="WP_136346926.1">
    <property type="nucleotide sequence ID" value="NZ_SSOC01000001.1"/>
</dbReference>
<dbReference type="Proteomes" id="UP000308430">
    <property type="component" value="Unassembled WGS sequence"/>
</dbReference>
<feature type="transmembrane region" description="Helical" evidence="1">
    <location>
        <begin position="35"/>
        <end position="56"/>
    </location>
</feature>
<evidence type="ECO:0000256" key="1">
    <source>
        <dbReference type="SAM" id="Phobius"/>
    </source>
</evidence>
<name>A0A4S4B491_9RHOO</name>
<keyword evidence="3" id="KW-1185">Reference proteome</keyword>
<feature type="transmembrane region" description="Helical" evidence="1">
    <location>
        <begin position="63"/>
        <end position="84"/>
    </location>
</feature>
<feature type="transmembrane region" description="Helical" evidence="1">
    <location>
        <begin position="192"/>
        <end position="215"/>
    </location>
</feature>
<keyword evidence="1" id="KW-0472">Membrane</keyword>
<accession>A0A4S4B491</accession>
<dbReference type="AlphaFoldDB" id="A0A4S4B491"/>
<keyword evidence="1" id="KW-1133">Transmembrane helix</keyword>
<evidence type="ECO:0000313" key="2">
    <source>
        <dbReference type="EMBL" id="THF67520.1"/>
    </source>
</evidence>
<protein>
    <submittedName>
        <fullName evidence="2">Uncharacterized protein</fullName>
    </submittedName>
</protein>
<reference evidence="2 3" key="1">
    <citation type="submission" date="2019-04" db="EMBL/GenBank/DDBJ databases">
        <title>Azoarcus nasutitermitis sp. nov. isolated from termite nest.</title>
        <authorList>
            <person name="Lin S.-Y."/>
            <person name="Hameed A."/>
            <person name="Hsu Y.-H."/>
            <person name="Young C.-C."/>
        </authorList>
    </citation>
    <scope>NUCLEOTIDE SEQUENCE [LARGE SCALE GENOMIC DNA]</scope>
    <source>
        <strain evidence="2 3">CC-YHH838</strain>
    </source>
</reference>
<evidence type="ECO:0000313" key="3">
    <source>
        <dbReference type="Proteomes" id="UP000308430"/>
    </source>
</evidence>
<sequence length="285" mass="29835">MKAAITRAFAFVVTGLAVSMAVASAWQRAGAEADRWLLAGLSAVIVLAVHLMPALLGRLSRLVVWPVWCLCFLAALWGHIWFFANASHGAAEGRAASSAQVRVVQEQRRAIEAALAENKARSAATVAGILARTKDPKARAALEIELTEGKRANELRAQLVALSGQEAAAATADPVVSGLTEITGLPVAALNVWAGVLIAMLLEVLGSLLWLAAVLGPEPKGVSAGAPEPAERGPGDAELVELLYEALENSEISPTAEDICRRIGGCKSETAARLLRGLEARMARG</sequence>
<proteinExistence type="predicted"/>
<gene>
    <name evidence="2" type="ORF">E6C76_03950</name>
</gene>
<dbReference type="OrthoDB" id="8970698at2"/>
<organism evidence="2 3">
    <name type="scientific">Pseudothauera nasutitermitis</name>
    <dbReference type="NCBI Taxonomy" id="2565930"/>
    <lineage>
        <taxon>Bacteria</taxon>
        <taxon>Pseudomonadati</taxon>
        <taxon>Pseudomonadota</taxon>
        <taxon>Betaproteobacteria</taxon>
        <taxon>Rhodocyclales</taxon>
        <taxon>Zoogloeaceae</taxon>
        <taxon>Pseudothauera</taxon>
    </lineage>
</organism>